<proteinExistence type="predicted"/>
<dbReference type="EMBL" id="BAAANF010000017">
    <property type="protein sequence ID" value="GAA1696938.1"/>
    <property type="molecule type" value="Genomic_DNA"/>
</dbReference>
<feature type="compositionally biased region" description="Basic and acidic residues" evidence="1">
    <location>
        <begin position="54"/>
        <end position="72"/>
    </location>
</feature>
<name>A0ABP4U0G7_9ACTN</name>
<reference evidence="3" key="1">
    <citation type="journal article" date="2019" name="Int. J. Syst. Evol. Microbiol.">
        <title>The Global Catalogue of Microorganisms (GCM) 10K type strain sequencing project: providing services to taxonomists for standard genome sequencing and annotation.</title>
        <authorList>
            <consortium name="The Broad Institute Genomics Platform"/>
            <consortium name="The Broad Institute Genome Sequencing Center for Infectious Disease"/>
            <person name="Wu L."/>
            <person name="Ma J."/>
        </authorList>
    </citation>
    <scope>NUCLEOTIDE SEQUENCE [LARGE SCALE GENOMIC DNA]</scope>
    <source>
        <strain evidence="3">JCM 14307</strain>
    </source>
</reference>
<evidence type="ECO:0000313" key="2">
    <source>
        <dbReference type="EMBL" id="GAA1696938.1"/>
    </source>
</evidence>
<dbReference type="Proteomes" id="UP001500280">
    <property type="component" value="Unassembled WGS sequence"/>
</dbReference>
<accession>A0ABP4U0G7</accession>
<feature type="compositionally biased region" description="Basic residues" evidence="1">
    <location>
        <begin position="136"/>
        <end position="147"/>
    </location>
</feature>
<keyword evidence="3" id="KW-1185">Reference proteome</keyword>
<feature type="region of interest" description="Disordered" evidence="1">
    <location>
        <begin position="1"/>
        <end position="147"/>
    </location>
</feature>
<protein>
    <submittedName>
        <fullName evidence="2">Uncharacterized protein</fullName>
    </submittedName>
</protein>
<evidence type="ECO:0000313" key="3">
    <source>
        <dbReference type="Proteomes" id="UP001500280"/>
    </source>
</evidence>
<organism evidence="2 3">
    <name type="scientific">Kribbella yunnanensis</name>
    <dbReference type="NCBI Taxonomy" id="190194"/>
    <lineage>
        <taxon>Bacteria</taxon>
        <taxon>Bacillati</taxon>
        <taxon>Actinomycetota</taxon>
        <taxon>Actinomycetes</taxon>
        <taxon>Propionibacteriales</taxon>
        <taxon>Kribbellaceae</taxon>
        <taxon>Kribbella</taxon>
    </lineage>
</organism>
<evidence type="ECO:0000256" key="1">
    <source>
        <dbReference type="SAM" id="MobiDB-lite"/>
    </source>
</evidence>
<gene>
    <name evidence="2" type="ORF">GCM10009745_48870</name>
</gene>
<comment type="caution">
    <text evidence="2">The sequence shown here is derived from an EMBL/GenBank/DDBJ whole genome shotgun (WGS) entry which is preliminary data.</text>
</comment>
<feature type="compositionally biased region" description="Basic residues" evidence="1">
    <location>
        <begin position="15"/>
        <end position="29"/>
    </location>
</feature>
<sequence>MHEYNEARYGAKVSAGRRHPAGSGGRRRGGLSGRRPPEQGQHRRRIRHGCQGECPDRLQRSERDGRHHRTDEYAAAGHNPADTAPYCEGRHQNARNDAQPAGGFHHPDSQPANGFHTPAYDVRRGIPGGTDQARRPVSRRRDRLRGS</sequence>